<feature type="domain" description="Fungal-type protein kinase" evidence="2">
    <location>
        <begin position="180"/>
        <end position="561"/>
    </location>
</feature>
<evidence type="ECO:0000313" key="4">
    <source>
        <dbReference type="Proteomes" id="UP000284706"/>
    </source>
</evidence>
<name>A0A409YAY8_9AGAR</name>
<proteinExistence type="predicted"/>
<accession>A0A409YAY8</accession>
<protein>
    <recommendedName>
        <fullName evidence="2">Fungal-type protein kinase domain-containing protein</fullName>
    </recommendedName>
</protein>
<dbReference type="Proteomes" id="UP000284706">
    <property type="component" value="Unassembled WGS sequence"/>
</dbReference>
<dbReference type="STRING" id="231916.A0A409YAY8"/>
<dbReference type="PANTHER" id="PTHR38248">
    <property type="entry name" value="FUNK1 6"/>
    <property type="match status" value="1"/>
</dbReference>
<evidence type="ECO:0000256" key="1">
    <source>
        <dbReference type="SAM" id="MobiDB-lite"/>
    </source>
</evidence>
<organism evidence="3 4">
    <name type="scientific">Gymnopilus dilepis</name>
    <dbReference type="NCBI Taxonomy" id="231916"/>
    <lineage>
        <taxon>Eukaryota</taxon>
        <taxon>Fungi</taxon>
        <taxon>Dikarya</taxon>
        <taxon>Basidiomycota</taxon>
        <taxon>Agaricomycotina</taxon>
        <taxon>Agaricomycetes</taxon>
        <taxon>Agaricomycetidae</taxon>
        <taxon>Agaricales</taxon>
        <taxon>Agaricineae</taxon>
        <taxon>Hymenogastraceae</taxon>
        <taxon>Gymnopilus</taxon>
    </lineage>
</organism>
<comment type="caution">
    <text evidence="3">The sequence shown here is derived from an EMBL/GenBank/DDBJ whole genome shotgun (WGS) entry which is preliminary data.</text>
</comment>
<dbReference type="InterPro" id="IPR011009">
    <property type="entry name" value="Kinase-like_dom_sf"/>
</dbReference>
<dbReference type="OrthoDB" id="312874at2759"/>
<dbReference type="PANTHER" id="PTHR38248:SF2">
    <property type="entry name" value="FUNK1 11"/>
    <property type="match status" value="1"/>
</dbReference>
<dbReference type="AlphaFoldDB" id="A0A409YAY8"/>
<reference evidence="3 4" key="1">
    <citation type="journal article" date="2018" name="Evol. Lett.">
        <title>Horizontal gene cluster transfer increased hallucinogenic mushroom diversity.</title>
        <authorList>
            <person name="Reynolds H.T."/>
            <person name="Vijayakumar V."/>
            <person name="Gluck-Thaler E."/>
            <person name="Korotkin H.B."/>
            <person name="Matheny P.B."/>
            <person name="Slot J.C."/>
        </authorList>
    </citation>
    <scope>NUCLEOTIDE SEQUENCE [LARGE SCALE GENOMIC DNA]</scope>
    <source>
        <strain evidence="3 4">SRW20</strain>
    </source>
</reference>
<dbReference type="PROSITE" id="PS00109">
    <property type="entry name" value="PROTEIN_KINASE_TYR"/>
    <property type="match status" value="1"/>
</dbReference>
<dbReference type="Pfam" id="PF17667">
    <property type="entry name" value="Pkinase_fungal"/>
    <property type="match status" value="2"/>
</dbReference>
<dbReference type="InParanoid" id="A0A409YAY8"/>
<sequence length="913" mass="104462">MSSNPRSTIYRTQESRISPMRRVQTGMTSVITKESAADVKEDVERDFLTHCRVAETTALIDALLPVGRKTVKKIFRKLKNNGVYVEKTGRWKDFPAGKRAAKENELYTPFVDVANAIHQVASKRPGRSADSLEPDSTLWVDHHSKAPESQDADAAKIRPDCVLGLSQIQACVDELDKEGDLTTLAWLQIVAPVEIKRSTTQEWQQVVKQLIGYQRRILREQLDRRFVIGLVVENSKLTLWVHDRSGVLGTALSIDIHRQPKIFIQIIAAFSLLPAAKLGYDPTMEIYVSRGVVRPSYRLSRQEIKQVFKVDPYDRKWVITMNNGDKYLTIRVLSLAHAGIMRGRGTLTWIAILFAAVAAVLTAAPKVFVIKQSWRPSDVLSEGDLYDKAKASDSKYVGAIDLCEEVLVEGQKDDTVSLIRQNVAHKQPAEPEPKARRYRDERRESHMHVACVQEDQILFSIYNCCDLVARVRTRVLLSTYGWPLKYFSSLQELVRVMRDAVKGHRDLFRNGVLHRDISPGNLIIQCPQPAFQLTESELLRDRPLKVRGCVIDLDRAKSGKSQEPVPDANPSRTEIQLAEAKRLFPSWISMSTRMEDMTYHDDLVDFILRQEVDLSYAKVAIMHAVQWRHIKGNVCTLESLGWKKPPVLYNYQFSSDELQLGSRTGTPPYTSGEILSGTFYFQEEPFIAPGRQEDRLQLYHHAVHDLESFFWVLVYICLTRCGPGGSRRPELTTTEKQDPSLLQIVVWCFFDADIETLRTNKQEIYKRPNDFTKYIMDQFHPYFAPLKDLLYEWFLILYLAYRYRKYEWDNIHDLVLALMKKAVDTIGPPTEINDQKLTQQVLNNRRKDIMAIQAALKENLNLGNDSQLPPQLDKGGTWEMSPPRSHQRAPRHYTGSLAPPDSPTPKSKKFRTG</sequence>
<evidence type="ECO:0000313" key="3">
    <source>
        <dbReference type="EMBL" id="PPR00161.1"/>
    </source>
</evidence>
<dbReference type="InterPro" id="IPR008266">
    <property type="entry name" value="Tyr_kinase_AS"/>
</dbReference>
<gene>
    <name evidence="3" type="ORF">CVT26_008880</name>
</gene>
<dbReference type="Gene3D" id="1.10.510.10">
    <property type="entry name" value="Transferase(Phosphotransferase) domain 1"/>
    <property type="match status" value="1"/>
</dbReference>
<dbReference type="InterPro" id="IPR040976">
    <property type="entry name" value="Pkinase_fungal"/>
</dbReference>
<keyword evidence="4" id="KW-1185">Reference proteome</keyword>
<dbReference type="EMBL" id="NHYE01001025">
    <property type="protein sequence ID" value="PPR00161.1"/>
    <property type="molecule type" value="Genomic_DNA"/>
</dbReference>
<dbReference type="SUPFAM" id="SSF56112">
    <property type="entry name" value="Protein kinase-like (PK-like)"/>
    <property type="match status" value="1"/>
</dbReference>
<dbReference type="GO" id="GO:0004672">
    <property type="term" value="F:protein kinase activity"/>
    <property type="evidence" value="ECO:0007669"/>
    <property type="project" value="InterPro"/>
</dbReference>
<evidence type="ECO:0000259" key="2">
    <source>
        <dbReference type="Pfam" id="PF17667"/>
    </source>
</evidence>
<feature type="domain" description="Fungal-type protein kinase" evidence="2">
    <location>
        <begin position="661"/>
        <end position="717"/>
    </location>
</feature>
<feature type="region of interest" description="Disordered" evidence="1">
    <location>
        <begin position="862"/>
        <end position="913"/>
    </location>
</feature>